<feature type="region of interest" description="Disordered" evidence="1">
    <location>
        <begin position="1"/>
        <end position="35"/>
    </location>
</feature>
<evidence type="ECO:0000313" key="2">
    <source>
        <dbReference type="EMBL" id="GJN91393.1"/>
    </source>
</evidence>
<proteinExistence type="predicted"/>
<reference evidence="2 3" key="1">
    <citation type="submission" date="2021-12" db="EMBL/GenBank/DDBJ databases">
        <title>High titer production of polyol ester of fatty acids by Rhodotorula paludigena BS15 towards product separation-free biomass refinery.</title>
        <authorList>
            <person name="Mano J."/>
            <person name="Ono H."/>
            <person name="Tanaka T."/>
            <person name="Naito K."/>
            <person name="Sushida H."/>
            <person name="Ike M."/>
            <person name="Tokuyasu K."/>
            <person name="Kitaoka M."/>
        </authorList>
    </citation>
    <scope>NUCLEOTIDE SEQUENCE [LARGE SCALE GENOMIC DNA]</scope>
    <source>
        <strain evidence="2 3">BS15</strain>
    </source>
</reference>
<comment type="caution">
    <text evidence="2">The sequence shown here is derived from an EMBL/GenBank/DDBJ whole genome shotgun (WGS) entry which is preliminary data.</text>
</comment>
<evidence type="ECO:0000256" key="1">
    <source>
        <dbReference type="SAM" id="MobiDB-lite"/>
    </source>
</evidence>
<dbReference type="Proteomes" id="UP001342314">
    <property type="component" value="Unassembled WGS sequence"/>
</dbReference>
<keyword evidence="3" id="KW-1185">Reference proteome</keyword>
<accession>A0AAV5GMF7</accession>
<dbReference type="AlphaFoldDB" id="A0AAV5GMF7"/>
<organism evidence="2 3">
    <name type="scientific">Rhodotorula paludigena</name>
    <dbReference type="NCBI Taxonomy" id="86838"/>
    <lineage>
        <taxon>Eukaryota</taxon>
        <taxon>Fungi</taxon>
        <taxon>Dikarya</taxon>
        <taxon>Basidiomycota</taxon>
        <taxon>Pucciniomycotina</taxon>
        <taxon>Microbotryomycetes</taxon>
        <taxon>Sporidiobolales</taxon>
        <taxon>Sporidiobolaceae</taxon>
        <taxon>Rhodotorula</taxon>
    </lineage>
</organism>
<feature type="region of interest" description="Disordered" evidence="1">
    <location>
        <begin position="241"/>
        <end position="271"/>
    </location>
</feature>
<name>A0AAV5GMF7_9BASI</name>
<evidence type="ECO:0000313" key="3">
    <source>
        <dbReference type="Proteomes" id="UP001342314"/>
    </source>
</evidence>
<dbReference type="EMBL" id="BQKY01000008">
    <property type="protein sequence ID" value="GJN91393.1"/>
    <property type="molecule type" value="Genomic_DNA"/>
</dbReference>
<gene>
    <name evidence="2" type="ORF">Rhopal_004414-T1</name>
</gene>
<sequence>MAPKRRATTLDMGDFASPARSTSSDEDDDYARFGSRKAALSVSKRRRTEMAQVELSSSDVEILGPPVKRGARVGEGSTANGATLGDRTNKAVVQRPSASSAETVILLSDDSEAADSSDLEIVDCRTDAASSLTEVAYKADEGFLANVLHRVDVSSDVDLGNDYVGYCRDDEEPMLIDDQISPSAITLLNLPAGVLDIVWSFLADDCAGGRAVCKTLLPQTSAWRAPFAAIASGSQCAIGSGRDGQKQAVEPARAPVSKPASSSVDHAEDEDGDAYEVLEHSAWIETFYDQLKADGKLPASVNKSREALLLAFRRRHTALARADAPAPADLPTDGYVVGFPSVLYSLIVQIYQRIKSDTFGSKVDPAVLAYFTENSPRVIFDYVAPVYTDYPATQELYLALRRGKQVQLGTYLRRLSQLERTALLYAHEGLSTEHAGGNRFSEVPVLGRYVGKAVVWKARWRTYLNGISRHMTGVHVQALYDFYLGEYNVGRHDGYPAARPDSPPLWTSFIVHRLPEATTWNESFVSIFETIACDALGAYDHHSMLLPEYCREKGVERDCSLTPENGAIGLNRAYPICAPQSQAIRASALDRVRPDYLPSS</sequence>
<protein>
    <submittedName>
        <fullName evidence="2">Uncharacterized protein</fullName>
    </submittedName>
</protein>